<evidence type="ECO:0000313" key="2">
    <source>
        <dbReference type="EMBL" id="KAF9468814.1"/>
    </source>
</evidence>
<evidence type="ECO:0000313" key="3">
    <source>
        <dbReference type="Proteomes" id="UP000807353"/>
    </source>
</evidence>
<evidence type="ECO:0000256" key="1">
    <source>
        <dbReference type="SAM" id="SignalP"/>
    </source>
</evidence>
<feature type="chain" id="PRO_5040340879" evidence="1">
    <location>
        <begin position="20"/>
        <end position="170"/>
    </location>
</feature>
<name>A0A9P5YGF4_9AGAR</name>
<dbReference type="Proteomes" id="UP000807353">
    <property type="component" value="Unassembled WGS sequence"/>
</dbReference>
<keyword evidence="1" id="KW-0732">Signal</keyword>
<keyword evidence="3" id="KW-1185">Reference proteome</keyword>
<reference evidence="2" key="1">
    <citation type="submission" date="2020-11" db="EMBL/GenBank/DDBJ databases">
        <authorList>
            <consortium name="DOE Joint Genome Institute"/>
            <person name="Ahrendt S."/>
            <person name="Riley R."/>
            <person name="Andreopoulos W."/>
            <person name="Labutti K."/>
            <person name="Pangilinan J."/>
            <person name="Ruiz-Duenas F.J."/>
            <person name="Barrasa J.M."/>
            <person name="Sanchez-Garcia M."/>
            <person name="Camarero S."/>
            <person name="Miyauchi S."/>
            <person name="Serrano A."/>
            <person name="Linde D."/>
            <person name="Babiker R."/>
            <person name="Drula E."/>
            <person name="Ayuso-Fernandez I."/>
            <person name="Pacheco R."/>
            <person name="Padilla G."/>
            <person name="Ferreira P."/>
            <person name="Barriuso J."/>
            <person name="Kellner H."/>
            <person name="Castanera R."/>
            <person name="Alfaro M."/>
            <person name="Ramirez L."/>
            <person name="Pisabarro A.G."/>
            <person name="Kuo A."/>
            <person name="Tritt A."/>
            <person name="Lipzen A."/>
            <person name="He G."/>
            <person name="Yan M."/>
            <person name="Ng V."/>
            <person name="Cullen D."/>
            <person name="Martin F."/>
            <person name="Rosso M.-N."/>
            <person name="Henrissat B."/>
            <person name="Hibbett D."/>
            <person name="Martinez A.T."/>
            <person name="Grigoriev I.V."/>
        </authorList>
    </citation>
    <scope>NUCLEOTIDE SEQUENCE</scope>
    <source>
        <strain evidence="2">CBS 247.69</strain>
    </source>
</reference>
<organism evidence="2 3">
    <name type="scientific">Collybia nuda</name>
    <dbReference type="NCBI Taxonomy" id="64659"/>
    <lineage>
        <taxon>Eukaryota</taxon>
        <taxon>Fungi</taxon>
        <taxon>Dikarya</taxon>
        <taxon>Basidiomycota</taxon>
        <taxon>Agaricomycotina</taxon>
        <taxon>Agaricomycetes</taxon>
        <taxon>Agaricomycetidae</taxon>
        <taxon>Agaricales</taxon>
        <taxon>Tricholomatineae</taxon>
        <taxon>Clitocybaceae</taxon>
        <taxon>Collybia</taxon>
    </lineage>
</organism>
<dbReference type="AlphaFoldDB" id="A0A9P5YGF4"/>
<gene>
    <name evidence="2" type="ORF">BDZ94DRAFT_1231844</name>
</gene>
<dbReference type="SUPFAM" id="SSF50370">
    <property type="entry name" value="Ricin B-like lectins"/>
    <property type="match status" value="1"/>
</dbReference>
<accession>A0A9P5YGF4</accession>
<protein>
    <submittedName>
        <fullName evidence="2">Uncharacterized protein</fullName>
    </submittedName>
</protein>
<dbReference type="InterPro" id="IPR035992">
    <property type="entry name" value="Ricin_B-like_lectins"/>
</dbReference>
<comment type="caution">
    <text evidence="2">The sequence shown here is derived from an EMBL/GenBank/DDBJ whole genome shotgun (WGS) entry which is preliminary data.</text>
</comment>
<proteinExistence type="predicted"/>
<feature type="signal peptide" evidence="1">
    <location>
        <begin position="1"/>
        <end position="19"/>
    </location>
</feature>
<sequence>MISCMHLFTVLALLGATIANPVRNSCTPNFQGNALKVYTSSAEWTSYNSDGSQVNLAGFGAGSANQFLVEFTGQPTNAYHIKLVANTARNLQLTASNYGELSFEETTSNGSQDFMIECNRCSDSGIEGQNCVIFRPRTNFCVTGSYPGQTLFLAKCDGSNAQRYTFVQVE</sequence>
<dbReference type="EMBL" id="MU150231">
    <property type="protein sequence ID" value="KAF9468814.1"/>
    <property type="molecule type" value="Genomic_DNA"/>
</dbReference>